<dbReference type="InterPro" id="IPR036390">
    <property type="entry name" value="WH_DNA-bd_sf"/>
</dbReference>
<evidence type="ECO:0000259" key="8">
    <source>
        <dbReference type="SMART" id="SM00881"/>
    </source>
</evidence>
<dbReference type="Pfam" id="PF06971">
    <property type="entry name" value="Put_DNA-bind_N"/>
    <property type="match status" value="1"/>
</dbReference>
<dbReference type="Proteomes" id="UP000070427">
    <property type="component" value="Unassembled WGS sequence"/>
</dbReference>
<dbReference type="SUPFAM" id="SSF46785">
    <property type="entry name" value="Winged helix' DNA-binding domain"/>
    <property type="match status" value="1"/>
</dbReference>
<dbReference type="PATRIC" id="fig|520764.3.peg.1161"/>
<proteinExistence type="inferred from homology"/>
<keyword evidence="1 7" id="KW-0963">Cytoplasm</keyword>
<dbReference type="HAMAP" id="MF_01131">
    <property type="entry name" value="Rex"/>
    <property type="match status" value="1"/>
</dbReference>
<feature type="domain" description="CoA-binding" evidence="8">
    <location>
        <begin position="80"/>
        <end position="181"/>
    </location>
</feature>
<evidence type="ECO:0000313" key="9">
    <source>
        <dbReference type="EMBL" id="KXG77395.1"/>
    </source>
</evidence>
<dbReference type="Pfam" id="PF02629">
    <property type="entry name" value="CoA_binding"/>
    <property type="match status" value="1"/>
</dbReference>
<dbReference type="SMART" id="SM00881">
    <property type="entry name" value="CoA_binding"/>
    <property type="match status" value="1"/>
</dbReference>
<dbReference type="Gene3D" id="1.10.10.10">
    <property type="entry name" value="Winged helix-like DNA-binding domain superfamily/Winged helix DNA-binding domain"/>
    <property type="match status" value="1"/>
</dbReference>
<dbReference type="AlphaFoldDB" id="A0A140LA20"/>
<reference evidence="9 10" key="1">
    <citation type="submission" date="2015-12" db="EMBL/GenBank/DDBJ databases">
        <title>Draft genome sequnece of Fervidicola ferrireducens strain Y170.</title>
        <authorList>
            <person name="Patel B.K."/>
        </authorList>
    </citation>
    <scope>NUCLEOTIDE SEQUENCE [LARGE SCALE GENOMIC DNA]</scope>
    <source>
        <strain evidence="9 10">Y170</strain>
    </source>
</reference>
<evidence type="ECO:0000256" key="2">
    <source>
        <dbReference type="ARBA" id="ARBA00022491"/>
    </source>
</evidence>
<feature type="DNA-binding region" description="H-T-H motif" evidence="7">
    <location>
        <begin position="17"/>
        <end position="56"/>
    </location>
</feature>
<sequence>MFKKFKIPEATVGRLTAYSRFLKEADEKGISTVSSQQIAKATGVTPAQVRKDLAYFGEFGTRGVGYNPRELYNYIMKILGLDRRWPVIIIGAGRLGAALAMYGGFAERGFDIVGIFDVDPAKIGNKIGDIEIRPLEELKEKVEELSIKLGIVAVPAASAQEVVDFMVESGIRGIINFAPVNVSVPEGVVLRRVDLASQLEYLTFHLGESR</sequence>
<dbReference type="GO" id="GO:0045892">
    <property type="term" value="P:negative regulation of DNA-templated transcription"/>
    <property type="evidence" value="ECO:0007669"/>
    <property type="project" value="InterPro"/>
</dbReference>
<dbReference type="InterPro" id="IPR022876">
    <property type="entry name" value="Tscrpt_rep_Rex"/>
</dbReference>
<dbReference type="NCBIfam" id="NF003995">
    <property type="entry name" value="PRK05472.2-4"/>
    <property type="match status" value="1"/>
</dbReference>
<gene>
    <name evidence="9" type="primary">rex_2</name>
    <name evidence="7" type="synonym">rex</name>
    <name evidence="9" type="ORF">AN618_11230</name>
</gene>
<keyword evidence="10" id="KW-1185">Reference proteome</keyword>
<dbReference type="GO" id="GO:0005737">
    <property type="term" value="C:cytoplasm"/>
    <property type="evidence" value="ECO:0007669"/>
    <property type="project" value="UniProtKB-SubCell"/>
</dbReference>
<keyword evidence="3 7" id="KW-0805">Transcription regulation</keyword>
<dbReference type="PANTHER" id="PTHR35786">
    <property type="entry name" value="REDOX-SENSING TRANSCRIPTIONAL REPRESSOR REX"/>
    <property type="match status" value="1"/>
</dbReference>
<dbReference type="OrthoDB" id="9784760at2"/>
<comment type="similarity">
    <text evidence="7">Belongs to the transcriptional regulatory Rex family.</text>
</comment>
<name>A0A140LA20_9FIRM</name>
<dbReference type="NCBIfam" id="NF003993">
    <property type="entry name" value="PRK05472.2-2"/>
    <property type="match status" value="1"/>
</dbReference>
<protein>
    <recommendedName>
        <fullName evidence="7">Redox-sensing transcriptional repressor Rex</fullName>
    </recommendedName>
</protein>
<dbReference type="PANTHER" id="PTHR35786:SF1">
    <property type="entry name" value="REDOX-SENSING TRANSCRIPTIONAL REPRESSOR REX 1"/>
    <property type="match status" value="1"/>
</dbReference>
<dbReference type="NCBIfam" id="NF003992">
    <property type="entry name" value="PRK05472.2-1"/>
    <property type="match status" value="1"/>
</dbReference>
<evidence type="ECO:0000256" key="4">
    <source>
        <dbReference type="ARBA" id="ARBA00023027"/>
    </source>
</evidence>
<dbReference type="NCBIfam" id="NF003994">
    <property type="entry name" value="PRK05472.2-3"/>
    <property type="match status" value="1"/>
</dbReference>
<dbReference type="Gene3D" id="3.40.50.720">
    <property type="entry name" value="NAD(P)-binding Rossmann-like Domain"/>
    <property type="match status" value="1"/>
</dbReference>
<dbReference type="GO" id="GO:0003677">
    <property type="term" value="F:DNA binding"/>
    <property type="evidence" value="ECO:0007669"/>
    <property type="project" value="UniProtKB-UniRule"/>
</dbReference>
<evidence type="ECO:0000256" key="7">
    <source>
        <dbReference type="HAMAP-Rule" id="MF_01131"/>
    </source>
</evidence>
<dbReference type="RefSeq" id="WP_066353015.1">
    <property type="nucleotide sequence ID" value="NZ_LOED01000011.1"/>
</dbReference>
<dbReference type="GO" id="GO:0003700">
    <property type="term" value="F:DNA-binding transcription factor activity"/>
    <property type="evidence" value="ECO:0007669"/>
    <property type="project" value="UniProtKB-UniRule"/>
</dbReference>
<dbReference type="STRING" id="520764.AN618_11230"/>
<comment type="subunit">
    <text evidence="7">Homodimer.</text>
</comment>
<comment type="caution">
    <text evidence="9">The sequence shown here is derived from an EMBL/GenBank/DDBJ whole genome shotgun (WGS) entry which is preliminary data.</text>
</comment>
<organism evidence="9 10">
    <name type="scientific">Fervidicola ferrireducens</name>
    <dbReference type="NCBI Taxonomy" id="520764"/>
    <lineage>
        <taxon>Bacteria</taxon>
        <taxon>Bacillati</taxon>
        <taxon>Bacillota</taxon>
        <taxon>Clostridia</taxon>
        <taxon>Thermosediminibacterales</taxon>
        <taxon>Thermosediminibacteraceae</taxon>
        <taxon>Fervidicola</taxon>
    </lineage>
</organism>
<evidence type="ECO:0000256" key="3">
    <source>
        <dbReference type="ARBA" id="ARBA00023015"/>
    </source>
</evidence>
<accession>A0A140LA20</accession>
<dbReference type="NCBIfam" id="NF003989">
    <property type="entry name" value="PRK05472.1-3"/>
    <property type="match status" value="1"/>
</dbReference>
<evidence type="ECO:0000256" key="6">
    <source>
        <dbReference type="ARBA" id="ARBA00023163"/>
    </source>
</evidence>
<keyword evidence="6 7" id="KW-0804">Transcription</keyword>
<dbReference type="FunCoup" id="A0A140LA20">
    <property type="interactions" value="19"/>
</dbReference>
<keyword evidence="4 7" id="KW-0520">NAD</keyword>
<dbReference type="InterPro" id="IPR058236">
    <property type="entry name" value="Rex_actinobacterial-type"/>
</dbReference>
<dbReference type="InterPro" id="IPR036388">
    <property type="entry name" value="WH-like_DNA-bd_sf"/>
</dbReference>
<keyword evidence="5 7" id="KW-0238">DNA-binding</keyword>
<keyword evidence="2 7" id="KW-0678">Repressor</keyword>
<dbReference type="GO" id="GO:0051775">
    <property type="term" value="P:response to redox state"/>
    <property type="evidence" value="ECO:0007669"/>
    <property type="project" value="InterPro"/>
</dbReference>
<dbReference type="EMBL" id="LOED01000011">
    <property type="protein sequence ID" value="KXG77395.1"/>
    <property type="molecule type" value="Genomic_DNA"/>
</dbReference>
<comment type="subcellular location">
    <subcellularLocation>
        <location evidence="7">Cytoplasm</location>
    </subcellularLocation>
</comment>
<dbReference type="InterPro" id="IPR036291">
    <property type="entry name" value="NAD(P)-bd_dom_sf"/>
</dbReference>
<comment type="function">
    <text evidence="7">Modulates transcription in response to changes in cellular NADH/NAD(+) redox state.</text>
</comment>
<dbReference type="NCBIfam" id="NF003996">
    <property type="entry name" value="PRK05472.2-5"/>
    <property type="match status" value="1"/>
</dbReference>
<evidence type="ECO:0000313" key="10">
    <source>
        <dbReference type="Proteomes" id="UP000070427"/>
    </source>
</evidence>
<dbReference type="InterPro" id="IPR009718">
    <property type="entry name" value="Rex_DNA-bd_C_dom"/>
</dbReference>
<dbReference type="InterPro" id="IPR003781">
    <property type="entry name" value="CoA-bd"/>
</dbReference>
<feature type="binding site" evidence="7">
    <location>
        <begin position="91"/>
        <end position="96"/>
    </location>
    <ligand>
        <name>NAD(+)</name>
        <dbReference type="ChEBI" id="CHEBI:57540"/>
    </ligand>
</feature>
<evidence type="ECO:0000256" key="1">
    <source>
        <dbReference type="ARBA" id="ARBA00022490"/>
    </source>
</evidence>
<evidence type="ECO:0000256" key="5">
    <source>
        <dbReference type="ARBA" id="ARBA00023125"/>
    </source>
</evidence>
<dbReference type="SUPFAM" id="SSF51735">
    <property type="entry name" value="NAD(P)-binding Rossmann-fold domains"/>
    <property type="match status" value="1"/>
</dbReference>
<dbReference type="InParanoid" id="A0A140LA20"/>